<dbReference type="EC" id="3.2.1.8" evidence="7"/>
<dbReference type="InterPro" id="IPR002509">
    <property type="entry name" value="NODB_dom"/>
</dbReference>
<reference evidence="11 12" key="1">
    <citation type="submission" date="2024-03" db="EMBL/GenBank/DDBJ databases">
        <title>YIM 134122 draft genome.</title>
        <authorList>
            <person name="Zuo S."/>
            <person name="Xiong L."/>
        </authorList>
    </citation>
    <scope>NUCLEOTIDE SEQUENCE [LARGE SCALE GENOMIC DNA]</scope>
    <source>
        <strain evidence="11 12">YIM 134122</strain>
    </source>
</reference>
<comment type="similarity">
    <text evidence="1 7">Belongs to the glycosyl hydrolase 10 (cellulase F) family.</text>
</comment>
<dbReference type="CDD" id="cd00005">
    <property type="entry name" value="CBM9_like_1"/>
    <property type="match status" value="1"/>
</dbReference>
<dbReference type="SUPFAM" id="SSF51445">
    <property type="entry name" value="(Trans)glycosidases"/>
    <property type="match status" value="1"/>
</dbReference>
<comment type="catalytic activity">
    <reaction evidence="7">
        <text>Endohydrolysis of (1-&gt;4)-beta-D-xylosidic linkages in xylans.</text>
        <dbReference type="EC" id="3.2.1.8"/>
    </reaction>
</comment>
<dbReference type="Pfam" id="PF01522">
    <property type="entry name" value="Polysacc_deac_1"/>
    <property type="match status" value="1"/>
</dbReference>
<dbReference type="Gene3D" id="2.60.120.260">
    <property type="entry name" value="Galactose-binding domain-like"/>
    <property type="match status" value="2"/>
</dbReference>
<evidence type="ECO:0000256" key="4">
    <source>
        <dbReference type="ARBA" id="ARBA00023277"/>
    </source>
</evidence>
<dbReference type="Gene3D" id="2.60.40.2700">
    <property type="match status" value="1"/>
</dbReference>
<dbReference type="PRINTS" id="PR00134">
    <property type="entry name" value="GLHYDRLASE10"/>
</dbReference>
<dbReference type="EMBL" id="JBCLVG010000002">
    <property type="protein sequence ID" value="MEN1947554.1"/>
    <property type="molecule type" value="Genomic_DNA"/>
</dbReference>
<dbReference type="Gene3D" id="3.20.20.80">
    <property type="entry name" value="Glycosidases"/>
    <property type="match status" value="1"/>
</dbReference>
<comment type="caution">
    <text evidence="11">The sequence shown here is derived from an EMBL/GenBank/DDBJ whole genome shotgun (WGS) entry which is preliminary data.</text>
</comment>
<dbReference type="PROSITE" id="PS51760">
    <property type="entry name" value="GH10_2"/>
    <property type="match status" value="1"/>
</dbReference>
<dbReference type="SUPFAM" id="SSF88713">
    <property type="entry name" value="Glycoside hydrolase/deacetylase"/>
    <property type="match status" value="1"/>
</dbReference>
<evidence type="ECO:0000259" key="9">
    <source>
        <dbReference type="PROSITE" id="PS51677"/>
    </source>
</evidence>
<evidence type="ECO:0000256" key="3">
    <source>
        <dbReference type="ARBA" id="ARBA00022801"/>
    </source>
</evidence>
<feature type="chain" id="PRO_5045610993" description="Beta-xylanase" evidence="8">
    <location>
        <begin position="29"/>
        <end position="1430"/>
    </location>
</feature>
<sequence>MQRRTFGAIVIALATAGMVVGPISPASAAPVTVSSVDFEDGTTGTWTQSGGGAATVSVIDDAAGKVAKISDRAADYVGLQSPTGIFERGSTYAFSMKARLAPGVPGSVGVRLVMKPAYAWIGNTTMTADSWTTVSGEYTVPSDADPAVLQVYIGTADLAPAAPYSYLVDDIVVTTTDAGPGPEPDPDFVPGGAPNPVATPVTLAQGSGDVAALTFDDGPNPGTTPALLDYLKANDLHATFCVIGQNITAPGGTDLLKRIVAEGHTLCNHSTNYDDMGGLSASAAEDRMKANLATIRTALGDPQAKVPFFRAPNGSWGQTAAVAVALGMQPLGVVNTINDWETQDVDTLTSNLRAAMKPGQVVLAHDGGGDRTGTLAAVKTVVSERLSDGWTFSLPVGAPAAGVPGGEKVIDTDFEDGLDGWGPRDSGSGAPVVETTDAVAHEGEFSASVTDRTSQGSGIGRDVSGVLQTGTTYDLSAWVRFGEGQPTDDVWLSMARTVDGSTSYSTLAQFASVSNNGWTEVTATFQMGAADSALLYFETDYNGTNTSDLFLDDIVVSVPEPSQVQDLLPIKDTVDFPVGVAIDSRETTGAASELLLKHFDQVTSENYMKPEAWYDANGVFTPNAEADTLMAFARDNDLNVYGHTLVWHSQTPAWFFQGDAGTPLTASAADQQVLKDRMRTHIFSVAQHLNDTYGAFGSDTNPLYAFDVVNEVVSDAADSADGLRRSEWYRILGEQFIDLAFQYANEAFNGEYAAEGVEHPVTLFINDYNSEQAGKQARYHALVQRLLERGVPVDGVGHQFHVSLSLPVSTLDAALDAFEDLPVTQAVTELDVTTGTPVSQANLIEQGYYYRDAFRSFREHADDLFSVTVWGLTDGRSWRAGSGAPLVFDDGLQAKPAYDGIVDGDLAPRVRTANVFQGDVPLTDAATSSPEWDRLPLLPIEDRGSFQLRWAADHLTVYVSVDDATPAENDGLEFEVDGGVGRIFTDGIGDMDGVFTIRSGGYEAVVQIPIAAAEGETHSFDVRILDEGNDTSGWNSPGAVGTITLLEPLSFLEVVQAAFAPTIDGEIDEAWTDANAVTTEKQVVGTSGATATVRTLWRDQTLYVLAEVADPVVDVSGSDPWIQDSVEIFVDPGNAKNGSYRYDDTQIRISAANAVSFGTGDEAFQANRVQSATALADGGYVVEAAVSLLEYGGIDTVHGLDFQVNDAAAGARTSIRNWADPSGVGYQSTARWGVGQLVAGAVAPPVSPVNTVAPAIRGTALVGSRLTATPGTWDTEGLTFSYQWRVDGVDVVDATKAVYTVRKTDAGSALTVVVTAAKPGMTSVTATSAAVTPKAPSATSLSLSRLLAFSWQTTKATVKVSSSESVAGGTVQLSINGKKVGAPVALKANGSATITLPPLRSGIHIVRAEFSGAGSAASSVSNPFPLLLLF</sequence>
<dbReference type="CDD" id="cd10917">
    <property type="entry name" value="CE4_NodB_like_6s_7s"/>
    <property type="match status" value="1"/>
</dbReference>
<dbReference type="SUPFAM" id="SSF49344">
    <property type="entry name" value="CBD9-like"/>
    <property type="match status" value="1"/>
</dbReference>
<keyword evidence="6 7" id="KW-0624">Polysaccharide degradation</keyword>
<protein>
    <recommendedName>
        <fullName evidence="7">Beta-xylanase</fullName>
        <ecNumber evidence="7">3.2.1.8</ecNumber>
    </recommendedName>
</protein>
<evidence type="ECO:0000256" key="6">
    <source>
        <dbReference type="ARBA" id="ARBA00023326"/>
    </source>
</evidence>
<keyword evidence="3 7" id="KW-0378">Hydrolase</keyword>
<evidence type="ECO:0000256" key="7">
    <source>
        <dbReference type="RuleBase" id="RU361174"/>
    </source>
</evidence>
<keyword evidence="12" id="KW-1185">Reference proteome</keyword>
<dbReference type="InterPro" id="IPR001000">
    <property type="entry name" value="GH10_dom"/>
</dbReference>
<name>A0ABU9W9K7_9MICO</name>
<dbReference type="Pfam" id="PF02018">
    <property type="entry name" value="CBM_4_9"/>
    <property type="match status" value="2"/>
</dbReference>
<dbReference type="InterPro" id="IPR008979">
    <property type="entry name" value="Galactose-bd-like_sf"/>
</dbReference>
<dbReference type="Pfam" id="PF00331">
    <property type="entry name" value="Glyco_hydro_10"/>
    <property type="match status" value="1"/>
</dbReference>
<keyword evidence="8" id="KW-0732">Signal</keyword>
<dbReference type="Gene3D" id="2.60.40.1190">
    <property type="match status" value="1"/>
</dbReference>
<dbReference type="PANTHER" id="PTHR31490">
    <property type="entry name" value="GLYCOSYL HYDROLASE"/>
    <property type="match status" value="1"/>
</dbReference>
<dbReference type="RefSeq" id="WP_342114866.1">
    <property type="nucleotide sequence ID" value="NZ_JBCAUN010000002.1"/>
</dbReference>
<dbReference type="InterPro" id="IPR003305">
    <property type="entry name" value="CenC_carb-bd"/>
</dbReference>
<evidence type="ECO:0000313" key="12">
    <source>
        <dbReference type="Proteomes" id="UP001425155"/>
    </source>
</evidence>
<dbReference type="Gene3D" id="3.20.20.370">
    <property type="entry name" value="Glycoside hydrolase/deacetylase"/>
    <property type="match status" value="1"/>
</dbReference>
<evidence type="ECO:0000259" key="10">
    <source>
        <dbReference type="PROSITE" id="PS51760"/>
    </source>
</evidence>
<dbReference type="InterPro" id="IPR032109">
    <property type="entry name" value="Big_3_5"/>
</dbReference>
<feature type="signal peptide" evidence="8">
    <location>
        <begin position="1"/>
        <end position="28"/>
    </location>
</feature>
<dbReference type="Pfam" id="PF16640">
    <property type="entry name" value="Big_3_5"/>
    <property type="match status" value="1"/>
</dbReference>
<evidence type="ECO:0000256" key="5">
    <source>
        <dbReference type="ARBA" id="ARBA00023295"/>
    </source>
</evidence>
<organism evidence="11 12">
    <name type="scientific">Leifsonia stereocauli</name>
    <dbReference type="NCBI Taxonomy" id="3134136"/>
    <lineage>
        <taxon>Bacteria</taxon>
        <taxon>Bacillati</taxon>
        <taxon>Actinomycetota</taxon>
        <taxon>Actinomycetes</taxon>
        <taxon>Micrococcales</taxon>
        <taxon>Microbacteriaceae</taxon>
        <taxon>Leifsonia</taxon>
    </lineage>
</organism>
<gene>
    <name evidence="11" type="ORF">WJX64_13420</name>
</gene>
<dbReference type="PROSITE" id="PS51677">
    <property type="entry name" value="NODB"/>
    <property type="match status" value="1"/>
</dbReference>
<feature type="domain" description="GH10" evidence="10">
    <location>
        <begin position="564"/>
        <end position="904"/>
    </location>
</feature>
<evidence type="ECO:0000256" key="8">
    <source>
        <dbReference type="SAM" id="SignalP"/>
    </source>
</evidence>
<dbReference type="InterPro" id="IPR010502">
    <property type="entry name" value="Carb-bd_dom_fam9"/>
</dbReference>
<dbReference type="SMART" id="SM00633">
    <property type="entry name" value="Glyco_10"/>
    <property type="match status" value="1"/>
</dbReference>
<dbReference type="InterPro" id="IPR013783">
    <property type="entry name" value="Ig-like_fold"/>
</dbReference>
<feature type="domain" description="NodB homology" evidence="9">
    <location>
        <begin position="209"/>
        <end position="393"/>
    </location>
</feature>
<dbReference type="PANTHER" id="PTHR31490:SF90">
    <property type="entry name" value="ENDO-1,4-BETA-XYLANASE A"/>
    <property type="match status" value="1"/>
</dbReference>
<dbReference type="Gene3D" id="2.60.40.10">
    <property type="entry name" value="Immunoglobulins"/>
    <property type="match status" value="1"/>
</dbReference>
<dbReference type="Proteomes" id="UP001425155">
    <property type="component" value="Unassembled WGS sequence"/>
</dbReference>
<evidence type="ECO:0000313" key="11">
    <source>
        <dbReference type="EMBL" id="MEN1947554.1"/>
    </source>
</evidence>
<proteinExistence type="inferred from homology"/>
<evidence type="ECO:0000256" key="1">
    <source>
        <dbReference type="ARBA" id="ARBA00007495"/>
    </source>
</evidence>
<dbReference type="Pfam" id="PF06452">
    <property type="entry name" value="CBM9_1"/>
    <property type="match status" value="1"/>
</dbReference>
<dbReference type="InterPro" id="IPR017853">
    <property type="entry name" value="GH"/>
</dbReference>
<accession>A0ABU9W9K7</accession>
<evidence type="ECO:0000256" key="2">
    <source>
        <dbReference type="ARBA" id="ARBA00022737"/>
    </source>
</evidence>
<keyword evidence="2" id="KW-0677">Repeat</keyword>
<dbReference type="InterPro" id="IPR011330">
    <property type="entry name" value="Glyco_hydro/deAcase_b/a-brl"/>
</dbReference>
<keyword evidence="5 7" id="KW-0326">Glycosidase</keyword>
<dbReference type="SUPFAM" id="SSF49785">
    <property type="entry name" value="Galactose-binding domain-like"/>
    <property type="match status" value="2"/>
</dbReference>
<dbReference type="InterPro" id="IPR044846">
    <property type="entry name" value="GH10"/>
</dbReference>
<keyword evidence="4 7" id="KW-0119">Carbohydrate metabolism</keyword>